<dbReference type="PANTHER" id="PTHR35176">
    <property type="entry name" value="HEME OXYGENASE HI_0854-RELATED"/>
    <property type="match status" value="1"/>
</dbReference>
<dbReference type="InterPro" id="IPR019965">
    <property type="entry name" value="PPOX_F420-dep_Rv2061_put"/>
</dbReference>
<dbReference type="Gene3D" id="2.30.110.10">
    <property type="entry name" value="Electron Transport, Fmn-binding Protein, Chain A"/>
    <property type="match status" value="1"/>
</dbReference>
<dbReference type="GO" id="GO:0016627">
    <property type="term" value="F:oxidoreductase activity, acting on the CH-CH group of donors"/>
    <property type="evidence" value="ECO:0007669"/>
    <property type="project" value="TreeGrafter"/>
</dbReference>
<dbReference type="Proteomes" id="UP000283374">
    <property type="component" value="Unassembled WGS sequence"/>
</dbReference>
<dbReference type="RefSeq" id="WP_118767124.1">
    <property type="nucleotide sequence ID" value="NZ_QWKP01000189.1"/>
</dbReference>
<dbReference type="OrthoDB" id="5738083at2"/>
<proteinExistence type="predicted"/>
<keyword evidence="4" id="KW-1185">Reference proteome</keyword>
<accession>A0A413RLM3</accession>
<dbReference type="NCBIfam" id="TIGR03666">
    <property type="entry name" value="Rv2061_F420"/>
    <property type="match status" value="1"/>
</dbReference>
<dbReference type="Pfam" id="PF01243">
    <property type="entry name" value="PNPOx_N"/>
    <property type="match status" value="1"/>
</dbReference>
<dbReference type="InterPro" id="IPR011576">
    <property type="entry name" value="Pyridox_Oxase_N"/>
</dbReference>
<evidence type="ECO:0000313" key="3">
    <source>
        <dbReference type="EMBL" id="RHA41000.1"/>
    </source>
</evidence>
<sequence>MPLTTRAIGDESFVSLTTFRRTGVGVPTTVWLVRDGEDLLVTTPATSGKVKRLRNDSRVELRPSSRTGKVADDAPVLTGTAEVRDDAAILATVTRLMRAKYGLQYRVLMLVEKLSRKQGNRVIVRITPA</sequence>
<evidence type="ECO:0000313" key="4">
    <source>
        <dbReference type="Proteomes" id="UP000283374"/>
    </source>
</evidence>
<dbReference type="GO" id="GO:0005829">
    <property type="term" value="C:cytosol"/>
    <property type="evidence" value="ECO:0007669"/>
    <property type="project" value="TreeGrafter"/>
</dbReference>
<dbReference type="AlphaFoldDB" id="A0A413RLM3"/>
<feature type="domain" description="Pyridoxamine 5'-phosphate oxidase N-terminal" evidence="2">
    <location>
        <begin position="9"/>
        <end position="128"/>
    </location>
</feature>
<dbReference type="GO" id="GO:0070967">
    <property type="term" value="F:coenzyme F420 binding"/>
    <property type="evidence" value="ECO:0007669"/>
    <property type="project" value="TreeGrafter"/>
</dbReference>
<dbReference type="EMBL" id="QWKP01000189">
    <property type="protein sequence ID" value="RHA41000.1"/>
    <property type="molecule type" value="Genomic_DNA"/>
</dbReference>
<organism evidence="3 4">
    <name type="scientific">Cellulomonas rhizosphaerae</name>
    <dbReference type="NCBI Taxonomy" id="2293719"/>
    <lineage>
        <taxon>Bacteria</taxon>
        <taxon>Bacillati</taxon>
        <taxon>Actinomycetota</taxon>
        <taxon>Actinomycetes</taxon>
        <taxon>Micrococcales</taxon>
        <taxon>Cellulomonadaceae</taxon>
        <taxon>Cellulomonas</taxon>
    </lineage>
</organism>
<dbReference type="InterPro" id="IPR052019">
    <property type="entry name" value="F420H2_bilvrd_red/Heme_oxyg"/>
</dbReference>
<name>A0A413RLM3_9CELL</name>
<dbReference type="PANTHER" id="PTHR35176:SF11">
    <property type="entry name" value="PYRIDOXAMINE 5'-PHOSPHATE OXIDASE FAMILY PROTEIN"/>
    <property type="match status" value="1"/>
</dbReference>
<dbReference type="EC" id="1.-.-.-" evidence="3"/>
<evidence type="ECO:0000256" key="1">
    <source>
        <dbReference type="ARBA" id="ARBA00023002"/>
    </source>
</evidence>
<comment type="caution">
    <text evidence="3">The sequence shown here is derived from an EMBL/GenBank/DDBJ whole genome shotgun (WGS) entry which is preliminary data.</text>
</comment>
<dbReference type="SUPFAM" id="SSF50475">
    <property type="entry name" value="FMN-binding split barrel"/>
    <property type="match status" value="1"/>
</dbReference>
<evidence type="ECO:0000259" key="2">
    <source>
        <dbReference type="Pfam" id="PF01243"/>
    </source>
</evidence>
<keyword evidence="1 3" id="KW-0560">Oxidoreductase</keyword>
<dbReference type="InterPro" id="IPR012349">
    <property type="entry name" value="Split_barrel_FMN-bd"/>
</dbReference>
<protein>
    <submittedName>
        <fullName evidence="3">PPOX class F420-dependent oxidoreductase</fullName>
        <ecNumber evidence="3">1.-.-.-</ecNumber>
    </submittedName>
</protein>
<reference evidence="3 4" key="1">
    <citation type="submission" date="2018-08" db="EMBL/GenBank/DDBJ databases">
        <title>Cellulomonas rhizosphaerae sp. nov., a novel actinomycete isolated from soil.</title>
        <authorList>
            <person name="Tian Y."/>
        </authorList>
    </citation>
    <scope>NUCLEOTIDE SEQUENCE [LARGE SCALE GENOMIC DNA]</scope>
    <source>
        <strain evidence="3 4">NEAU-TCZ24</strain>
    </source>
</reference>
<gene>
    <name evidence="3" type="ORF">D1825_09175</name>
</gene>